<name>A0A7J8HHZ8_MOLMO</name>
<evidence type="ECO:0000313" key="3">
    <source>
        <dbReference type="Proteomes" id="UP000550707"/>
    </source>
</evidence>
<feature type="region of interest" description="Disordered" evidence="1">
    <location>
        <begin position="53"/>
        <end position="85"/>
    </location>
</feature>
<keyword evidence="3" id="KW-1185">Reference proteome</keyword>
<dbReference type="InParanoid" id="A0A7J8HHZ8"/>
<gene>
    <name evidence="2" type="ORF">HJG59_010946</name>
</gene>
<comment type="caution">
    <text evidence="2">The sequence shown here is derived from an EMBL/GenBank/DDBJ whole genome shotgun (WGS) entry which is preliminary data.</text>
</comment>
<proteinExistence type="predicted"/>
<sequence length="202" mass="20270">MLSVIKTEAAPARTEPGWQGSAFADFHAKAATTKSGKTAAVCALSTAASYTALSSAEGRPPAPAPPSKERRDPDHRRPAGGAPGGPVFVAASGPLCCTGTHQRQPGTAGSTPWASCCSSACPHNAATRALLVKASGTAPAPSRHPQFPGGHPGCLRTGSGRQEGVPMGGGHRAGCTSWAGRLPFAPAMGSCAQEAELSEFTS</sequence>
<reference evidence="2 3" key="1">
    <citation type="journal article" date="2020" name="Nature">
        <title>Six reference-quality genomes reveal evolution of bat adaptations.</title>
        <authorList>
            <person name="Jebb D."/>
            <person name="Huang Z."/>
            <person name="Pippel M."/>
            <person name="Hughes G.M."/>
            <person name="Lavrichenko K."/>
            <person name="Devanna P."/>
            <person name="Winkler S."/>
            <person name="Jermiin L.S."/>
            <person name="Skirmuntt E.C."/>
            <person name="Katzourakis A."/>
            <person name="Burkitt-Gray L."/>
            <person name="Ray D.A."/>
            <person name="Sullivan K.A.M."/>
            <person name="Roscito J.G."/>
            <person name="Kirilenko B.M."/>
            <person name="Davalos L.M."/>
            <person name="Corthals A.P."/>
            <person name="Power M.L."/>
            <person name="Jones G."/>
            <person name="Ransome R.D."/>
            <person name="Dechmann D.K.N."/>
            <person name="Locatelli A.G."/>
            <person name="Puechmaille S.J."/>
            <person name="Fedrigo O."/>
            <person name="Jarvis E.D."/>
            <person name="Hiller M."/>
            <person name="Vernes S.C."/>
            <person name="Myers E.W."/>
            <person name="Teeling E.C."/>
        </authorList>
    </citation>
    <scope>NUCLEOTIDE SEQUENCE [LARGE SCALE GENOMIC DNA]</scope>
    <source>
        <strain evidence="2">MMolMol1</strain>
        <tissue evidence="2">Muscle</tissue>
    </source>
</reference>
<evidence type="ECO:0000256" key="1">
    <source>
        <dbReference type="SAM" id="MobiDB-lite"/>
    </source>
</evidence>
<feature type="compositionally biased region" description="Basic and acidic residues" evidence="1">
    <location>
        <begin position="67"/>
        <end position="77"/>
    </location>
</feature>
<dbReference type="Proteomes" id="UP000550707">
    <property type="component" value="Unassembled WGS sequence"/>
</dbReference>
<dbReference type="EMBL" id="JACASF010000006">
    <property type="protein sequence ID" value="KAF6471555.1"/>
    <property type="molecule type" value="Genomic_DNA"/>
</dbReference>
<accession>A0A7J8HHZ8</accession>
<dbReference type="AlphaFoldDB" id="A0A7J8HHZ8"/>
<protein>
    <submittedName>
        <fullName evidence="2">Uncharacterized protein</fullName>
    </submittedName>
</protein>
<organism evidence="2 3">
    <name type="scientific">Molossus molossus</name>
    <name type="common">Pallas' mastiff bat</name>
    <name type="synonym">Vespertilio molossus</name>
    <dbReference type="NCBI Taxonomy" id="27622"/>
    <lineage>
        <taxon>Eukaryota</taxon>
        <taxon>Metazoa</taxon>
        <taxon>Chordata</taxon>
        <taxon>Craniata</taxon>
        <taxon>Vertebrata</taxon>
        <taxon>Euteleostomi</taxon>
        <taxon>Mammalia</taxon>
        <taxon>Eutheria</taxon>
        <taxon>Laurasiatheria</taxon>
        <taxon>Chiroptera</taxon>
        <taxon>Yangochiroptera</taxon>
        <taxon>Molossidae</taxon>
        <taxon>Molossus</taxon>
    </lineage>
</organism>
<evidence type="ECO:0000313" key="2">
    <source>
        <dbReference type="EMBL" id="KAF6471555.1"/>
    </source>
</evidence>